<keyword evidence="6" id="KW-1185">Reference proteome</keyword>
<feature type="domain" description="HTH luxR-type" evidence="3">
    <location>
        <begin position="146"/>
        <end position="211"/>
    </location>
</feature>
<dbReference type="InterPro" id="IPR016032">
    <property type="entry name" value="Sig_transdc_resp-reg_C-effctor"/>
</dbReference>
<dbReference type="InterPro" id="IPR001789">
    <property type="entry name" value="Sig_transdc_resp-reg_receiver"/>
</dbReference>
<proteinExistence type="predicted"/>
<evidence type="ECO:0000313" key="6">
    <source>
        <dbReference type="Proteomes" id="UP000316242"/>
    </source>
</evidence>
<dbReference type="Pfam" id="PF00072">
    <property type="entry name" value="Response_reg"/>
    <property type="match status" value="1"/>
</dbReference>
<protein>
    <submittedName>
        <fullName evidence="5">DNA-binding response regulator</fullName>
    </submittedName>
</protein>
<dbReference type="CDD" id="cd06170">
    <property type="entry name" value="LuxR_C_like"/>
    <property type="match status" value="1"/>
</dbReference>
<dbReference type="PANTHER" id="PTHR43214">
    <property type="entry name" value="TWO-COMPONENT RESPONSE REGULATOR"/>
    <property type="match status" value="1"/>
</dbReference>
<dbReference type="EMBL" id="BJNE01000021">
    <property type="protein sequence ID" value="GEC13869.1"/>
    <property type="molecule type" value="Genomic_DNA"/>
</dbReference>
<evidence type="ECO:0000256" key="1">
    <source>
        <dbReference type="ARBA" id="ARBA00023125"/>
    </source>
</evidence>
<keyword evidence="1 5" id="KW-0238">DNA-binding</keyword>
<dbReference type="PROSITE" id="PS50043">
    <property type="entry name" value="HTH_LUXR_2"/>
    <property type="match status" value="1"/>
</dbReference>
<evidence type="ECO:0000259" key="3">
    <source>
        <dbReference type="PROSITE" id="PS50043"/>
    </source>
</evidence>
<dbReference type="Pfam" id="PF00196">
    <property type="entry name" value="GerE"/>
    <property type="match status" value="1"/>
</dbReference>
<dbReference type="SUPFAM" id="SSF52172">
    <property type="entry name" value="CheY-like"/>
    <property type="match status" value="1"/>
</dbReference>
<dbReference type="SMART" id="SM00448">
    <property type="entry name" value="REC"/>
    <property type="match status" value="1"/>
</dbReference>
<gene>
    <name evidence="5" type="ORF">ANI01nite_30720</name>
</gene>
<evidence type="ECO:0000256" key="2">
    <source>
        <dbReference type="PROSITE-ProRule" id="PRU00169"/>
    </source>
</evidence>
<dbReference type="PANTHER" id="PTHR43214:SF43">
    <property type="entry name" value="TWO-COMPONENT RESPONSE REGULATOR"/>
    <property type="match status" value="1"/>
</dbReference>
<evidence type="ECO:0000313" key="5">
    <source>
        <dbReference type="EMBL" id="GEC13869.1"/>
    </source>
</evidence>
<dbReference type="PROSITE" id="PS50110">
    <property type="entry name" value="RESPONSE_REGULATORY"/>
    <property type="match status" value="1"/>
</dbReference>
<reference evidence="5 6" key="1">
    <citation type="submission" date="2019-06" db="EMBL/GenBank/DDBJ databases">
        <title>Whole genome shotgun sequence of Glutamicibacter nicotianae NBRC 14234.</title>
        <authorList>
            <person name="Hosoyama A."/>
            <person name="Uohara A."/>
            <person name="Ohji S."/>
            <person name="Ichikawa N."/>
        </authorList>
    </citation>
    <scope>NUCLEOTIDE SEQUENCE [LARGE SCALE GENOMIC DNA]</scope>
    <source>
        <strain evidence="5 6">NBRC 14234</strain>
    </source>
</reference>
<feature type="domain" description="Response regulatory" evidence="4">
    <location>
        <begin position="5"/>
        <end position="121"/>
    </location>
</feature>
<dbReference type="Gene3D" id="3.40.50.2300">
    <property type="match status" value="1"/>
</dbReference>
<sequence>MSHIRIHLADSDHFSRAGVAGVLAEAKDMEIEHVSDCMSAAVEAASELKPDVVIMESSLNGTDLLSSIREIAEQTPTTKIVVLATRYRRDEITQAYDAGSSALLSKSSISSELPSALRMLIAGYQLFAQPEDGWEPTTSIVRRATQKTAVRKLSERDRSLTRLVAAGLTNSQIARIAHISEGSVKLHLARIMEELDVTNRVQLAVIATECGLVTSADLQIV</sequence>
<comment type="caution">
    <text evidence="5">The sequence shown here is derived from an EMBL/GenBank/DDBJ whole genome shotgun (WGS) entry which is preliminary data.</text>
</comment>
<dbReference type="SUPFAM" id="SSF46894">
    <property type="entry name" value="C-terminal effector domain of the bipartite response regulators"/>
    <property type="match status" value="1"/>
</dbReference>
<dbReference type="InterPro" id="IPR039420">
    <property type="entry name" value="WalR-like"/>
</dbReference>
<dbReference type="RefSeq" id="WP_141359024.1">
    <property type="nucleotide sequence ID" value="NZ_BAAAWM010000001.1"/>
</dbReference>
<dbReference type="InterPro" id="IPR011006">
    <property type="entry name" value="CheY-like_superfamily"/>
</dbReference>
<dbReference type="InterPro" id="IPR000792">
    <property type="entry name" value="Tscrpt_reg_LuxR_C"/>
</dbReference>
<accession>A0ABQ0RPZ0</accession>
<dbReference type="Proteomes" id="UP000316242">
    <property type="component" value="Unassembled WGS sequence"/>
</dbReference>
<name>A0ABQ0RPZ0_GLUNI</name>
<comment type="caution">
    <text evidence="2">Lacks conserved residue(s) required for the propagation of feature annotation.</text>
</comment>
<dbReference type="PRINTS" id="PR00038">
    <property type="entry name" value="HTHLUXR"/>
</dbReference>
<organism evidence="5 6">
    <name type="scientific">Glutamicibacter nicotianae</name>
    <name type="common">Arthrobacter nicotianae</name>
    <dbReference type="NCBI Taxonomy" id="37929"/>
    <lineage>
        <taxon>Bacteria</taxon>
        <taxon>Bacillati</taxon>
        <taxon>Actinomycetota</taxon>
        <taxon>Actinomycetes</taxon>
        <taxon>Micrococcales</taxon>
        <taxon>Micrococcaceae</taxon>
        <taxon>Glutamicibacter</taxon>
    </lineage>
</organism>
<evidence type="ECO:0000259" key="4">
    <source>
        <dbReference type="PROSITE" id="PS50110"/>
    </source>
</evidence>
<dbReference type="SMART" id="SM00421">
    <property type="entry name" value="HTH_LUXR"/>
    <property type="match status" value="1"/>
</dbReference>
<dbReference type="GO" id="GO:0003677">
    <property type="term" value="F:DNA binding"/>
    <property type="evidence" value="ECO:0007669"/>
    <property type="project" value="UniProtKB-KW"/>
</dbReference>